<dbReference type="SUPFAM" id="SSF102114">
    <property type="entry name" value="Radical SAM enzymes"/>
    <property type="match status" value="1"/>
</dbReference>
<dbReference type="NCBIfam" id="TIGR04085">
    <property type="entry name" value="rSAM_more_4Fe4S"/>
    <property type="match status" value="1"/>
</dbReference>
<gene>
    <name evidence="8" type="ORF">SAMN02927925_00542</name>
</gene>
<keyword evidence="4" id="KW-0479">Metal-binding</keyword>
<dbReference type="GO" id="GO:0003824">
    <property type="term" value="F:catalytic activity"/>
    <property type="evidence" value="ECO:0007669"/>
    <property type="project" value="InterPro"/>
</dbReference>
<proteinExistence type="predicted"/>
<evidence type="ECO:0000259" key="7">
    <source>
        <dbReference type="PROSITE" id="PS51918"/>
    </source>
</evidence>
<dbReference type="Gene3D" id="3.20.20.70">
    <property type="entry name" value="Aldolase class I"/>
    <property type="match status" value="1"/>
</dbReference>
<dbReference type="PANTHER" id="PTHR43787:SF3">
    <property type="entry name" value="ARYLSULFATASE REGULATORY PROTEIN"/>
    <property type="match status" value="1"/>
</dbReference>
<dbReference type="InterPro" id="IPR013785">
    <property type="entry name" value="Aldolase_TIM"/>
</dbReference>
<dbReference type="eggNOG" id="COG0641">
    <property type="taxonomic scope" value="Bacteria"/>
</dbReference>
<dbReference type="PROSITE" id="PS51918">
    <property type="entry name" value="RADICAL_SAM"/>
    <property type="match status" value="1"/>
</dbReference>
<keyword evidence="3" id="KW-0949">S-adenosyl-L-methionine</keyword>
<reference evidence="8 9" key="1">
    <citation type="submission" date="2016-10" db="EMBL/GenBank/DDBJ databases">
        <authorList>
            <person name="de Groot N.N."/>
        </authorList>
    </citation>
    <scope>NUCLEOTIDE SEQUENCE [LARGE SCALE GENOMIC DNA]</scope>
    <source>
        <strain evidence="8 9">CGMCC 1.3801</strain>
    </source>
</reference>
<evidence type="ECO:0000256" key="2">
    <source>
        <dbReference type="ARBA" id="ARBA00022485"/>
    </source>
</evidence>
<dbReference type="AlphaFoldDB" id="A0A1G4V7X4"/>
<keyword evidence="6" id="KW-0411">Iron-sulfur</keyword>
<feature type="domain" description="Radical SAM core" evidence="7">
    <location>
        <begin position="84"/>
        <end position="323"/>
    </location>
</feature>
<evidence type="ECO:0000313" key="8">
    <source>
        <dbReference type="EMBL" id="SCX02656.1"/>
    </source>
</evidence>
<sequence length="442" mass="50896">MKNSSQPYKVSKYIVVTPIGNKTIIFSTRTGKLTRLSKELWISLTTSEIHHLPEKIITHLEELKIIIPNETEEFETIVAENKTRSNSDTLYEVIQPSADCQMGCFYCGQNHENKKIDSDTIDKIINSIHSKLTNGNYKRLHIGWFGGEPLIGLNQIRSISRRVKQICIENNVEYSAKIVTNGLLLSWETYKELCNELNISLIEITIDGIDTDHNKRRNLKAGTKGTFEKILKNLKKITQEESRPKATINIRCNVDRENKNSVIPLIDYLYAEGILQKINFYTAKIHEWGEKDNKESLEGFDYAKEEVSWITHLMERKHVHSLLPKRNYTTCMATNSASYVYDAYGNVFNCTEVSYTKNFSESEFYLGSIEAPNQELKSDFNSKWLTEIRNKKTHCYDCNLYPVCGGSCPKSWAEGNIPCPSFKFNLTTKIKMHYQLKYGTND</sequence>
<dbReference type="UniPathway" id="UPA00782"/>
<comment type="cofactor">
    <cofactor evidence="1">
        <name>[4Fe-4S] cluster</name>
        <dbReference type="ChEBI" id="CHEBI:49883"/>
    </cofactor>
</comment>
<dbReference type="Proteomes" id="UP000182124">
    <property type="component" value="Unassembled WGS sequence"/>
</dbReference>
<keyword evidence="5" id="KW-0408">Iron</keyword>
<dbReference type="RefSeq" id="WP_023575582.1">
    <property type="nucleotide sequence ID" value="NZ_CBCSBQ010000005.1"/>
</dbReference>
<evidence type="ECO:0000256" key="4">
    <source>
        <dbReference type="ARBA" id="ARBA00022723"/>
    </source>
</evidence>
<dbReference type="GO" id="GO:0051539">
    <property type="term" value="F:4 iron, 4 sulfur cluster binding"/>
    <property type="evidence" value="ECO:0007669"/>
    <property type="project" value="UniProtKB-KW"/>
</dbReference>
<dbReference type="EMBL" id="FMTY01000001">
    <property type="protein sequence ID" value="SCX02656.1"/>
    <property type="molecule type" value="Genomic_DNA"/>
</dbReference>
<dbReference type="InterPro" id="IPR007197">
    <property type="entry name" value="rSAM"/>
</dbReference>
<evidence type="ECO:0000256" key="3">
    <source>
        <dbReference type="ARBA" id="ARBA00022691"/>
    </source>
</evidence>
<dbReference type="SFLD" id="SFLDG01067">
    <property type="entry name" value="SPASM/twitch_domain_containing"/>
    <property type="match status" value="1"/>
</dbReference>
<dbReference type="CDD" id="cd01335">
    <property type="entry name" value="Radical_SAM"/>
    <property type="match status" value="1"/>
</dbReference>
<accession>A0A1G4V7X4</accession>
<dbReference type="PANTHER" id="PTHR43787">
    <property type="entry name" value="FEMO COFACTOR BIOSYNTHESIS PROTEIN NIFB-RELATED"/>
    <property type="match status" value="1"/>
</dbReference>
<dbReference type="Pfam" id="PF04055">
    <property type="entry name" value="Radical_SAM"/>
    <property type="match status" value="1"/>
</dbReference>
<dbReference type="GO" id="GO:0046872">
    <property type="term" value="F:metal ion binding"/>
    <property type="evidence" value="ECO:0007669"/>
    <property type="project" value="UniProtKB-KW"/>
</dbReference>
<evidence type="ECO:0000256" key="6">
    <source>
        <dbReference type="ARBA" id="ARBA00023014"/>
    </source>
</evidence>
<dbReference type="InterPro" id="IPR058240">
    <property type="entry name" value="rSAM_sf"/>
</dbReference>
<evidence type="ECO:0000256" key="5">
    <source>
        <dbReference type="ARBA" id="ARBA00023004"/>
    </source>
</evidence>
<keyword evidence="2" id="KW-0004">4Fe-4S</keyword>
<name>A0A1G4V7X4_9FLAO</name>
<evidence type="ECO:0000256" key="1">
    <source>
        <dbReference type="ARBA" id="ARBA00001966"/>
    </source>
</evidence>
<dbReference type="SFLD" id="SFLDS00029">
    <property type="entry name" value="Radical_SAM"/>
    <property type="match status" value="1"/>
</dbReference>
<evidence type="ECO:0000313" key="9">
    <source>
        <dbReference type="Proteomes" id="UP000182124"/>
    </source>
</evidence>
<dbReference type="InterPro" id="IPR023885">
    <property type="entry name" value="4Fe4S-binding_SPASM_dom"/>
</dbReference>
<protein>
    <recommendedName>
        <fullName evidence="7">Radical SAM core domain-containing protein</fullName>
    </recommendedName>
</protein>
<dbReference type="STRING" id="329186.SAMN02927925_00542"/>
<organism evidence="8 9">
    <name type="scientific">Flavobacterium saliperosum</name>
    <dbReference type="NCBI Taxonomy" id="329186"/>
    <lineage>
        <taxon>Bacteria</taxon>
        <taxon>Pseudomonadati</taxon>
        <taxon>Bacteroidota</taxon>
        <taxon>Flavobacteriia</taxon>
        <taxon>Flavobacteriales</taxon>
        <taxon>Flavobacteriaceae</taxon>
        <taxon>Flavobacterium</taxon>
    </lineage>
</organism>